<reference evidence="13" key="1">
    <citation type="submission" date="2021-01" db="EMBL/GenBank/DDBJ databases">
        <authorList>
            <person name="Kaushik A."/>
        </authorList>
    </citation>
    <scope>NUCLEOTIDE SEQUENCE</scope>
    <source>
        <strain evidence="13">AG4-R118</strain>
    </source>
</reference>
<dbReference type="InterPro" id="IPR002867">
    <property type="entry name" value="IBR_dom"/>
</dbReference>
<dbReference type="SUPFAM" id="SSF54928">
    <property type="entry name" value="RNA-binding domain, RBD"/>
    <property type="match status" value="1"/>
</dbReference>
<comment type="catalytic activity">
    <reaction evidence="1">
        <text>[E2 ubiquitin-conjugating enzyme]-S-ubiquitinyl-L-cysteine + [acceptor protein]-L-lysine = [E2 ubiquitin-conjugating enzyme]-L-cysteine + [acceptor protein]-N(6)-ubiquitinyl-L-lysine.</text>
        <dbReference type="EC" id="2.3.2.31"/>
    </reaction>
</comment>
<dbReference type="GO" id="GO:0016567">
    <property type="term" value="P:protein ubiquitination"/>
    <property type="evidence" value="ECO:0007669"/>
    <property type="project" value="InterPro"/>
</dbReference>
<evidence type="ECO:0000256" key="3">
    <source>
        <dbReference type="ARBA" id="ARBA00022679"/>
    </source>
</evidence>
<dbReference type="CDD" id="cd00590">
    <property type="entry name" value="RRM_SF"/>
    <property type="match status" value="1"/>
</dbReference>
<dbReference type="SUPFAM" id="SSF57850">
    <property type="entry name" value="RING/U-box"/>
    <property type="match status" value="3"/>
</dbReference>
<dbReference type="InterPro" id="IPR012677">
    <property type="entry name" value="Nucleotide-bd_a/b_plait_sf"/>
</dbReference>
<feature type="domain" description="RING-type" evidence="12">
    <location>
        <begin position="988"/>
        <end position="1199"/>
    </location>
</feature>
<dbReference type="InterPro" id="IPR035979">
    <property type="entry name" value="RBD_domain_sf"/>
</dbReference>
<proteinExistence type="predicted"/>
<dbReference type="PROSITE" id="PS50102">
    <property type="entry name" value="RRM"/>
    <property type="match status" value="1"/>
</dbReference>
<dbReference type="CDD" id="cd22585">
    <property type="entry name" value="Rcat_RBR_DEAH12-like"/>
    <property type="match status" value="1"/>
</dbReference>
<dbReference type="Gene3D" id="3.30.40.10">
    <property type="entry name" value="Zinc/RING finger domain, C3HC4 (zinc finger)"/>
    <property type="match status" value="1"/>
</dbReference>
<dbReference type="EMBL" id="CAJMWX010001146">
    <property type="protein sequence ID" value="CAE6470784.1"/>
    <property type="molecule type" value="Genomic_DNA"/>
</dbReference>
<feature type="compositionally biased region" description="Polar residues" evidence="10">
    <location>
        <begin position="174"/>
        <end position="183"/>
    </location>
</feature>
<dbReference type="InterPro" id="IPR013083">
    <property type="entry name" value="Znf_RING/FYVE/PHD"/>
</dbReference>
<dbReference type="SMART" id="SM00360">
    <property type="entry name" value="RRM"/>
    <property type="match status" value="1"/>
</dbReference>
<feature type="compositionally biased region" description="Basic and acidic residues" evidence="10">
    <location>
        <begin position="381"/>
        <end position="390"/>
    </location>
</feature>
<evidence type="ECO:0000256" key="6">
    <source>
        <dbReference type="ARBA" id="ARBA00022771"/>
    </source>
</evidence>
<protein>
    <recommendedName>
        <fullName evidence="2">RBR-type E3 ubiquitin transferase</fullName>
        <ecNumber evidence="2">2.3.2.31</ecNumber>
    </recommendedName>
</protein>
<sequence>MSETNTGPPSDASRGSHPRRGRGRHRGGFNGHPRPMRKYPRPPPSETQTESPKSSALQLETNEQAPSAPTASKDPPDLSLPPKPVAAIEDLKSRRAQGPQKPRGPKAGKPPVVDQPSTSEKQPQSTPAPKADSIASPAPSACGSLINPPKRGSRNAKRGGRSGPKQRPEKQPMKGSSSISTPRAPSMEPDSSSASSMSVLTPPQAPASLASEDHPPSGSQMVNGRKNKGKKPKFQAGPVSLDMWAENAPSEDMWKTESAQSSWDSQIPTTAIHIDPRPTADAKPSVLASVDEHPPSASQSSKGPRNDQRSKSPDKPVGLDTWAESTPNDDFWYSEPTPKPQVSHIPAPATQSDRPTTTAAPSSKPPVPASVGRNTPSGSRPNREPKRDSKPPPPARPASLDTWAESTPNEDVWKLEPTPTQSPRPPHAPTPSAHLDRRPTPSTTPSNDPSGSAHAIQPPVDDSPTAMRRVGLAHVLFGPGACVQTVYTDAESPWVMLSNLPRNFKRQNLQPLLAPFGSTRHIKMIEARRETKYLPSARILFENHEQARYAVGNLQGQLVNGKPIAARLDTDAAGALHTKNIPGLNDNGAASPANKPQSSLIANDTMAIIKSATVKVTWFAPTSTVYVTYRQAKFAIDRVKEMNGRTFMNRRVKMALMFPERGNNLEEIARENGGFIVRITGLMGDPEMDKLRRFVRSDDVVVHPNYSSEAALPTLREELADIAPLESFRLLPHRRDDLKLHALAQYTTPAAAAAAVKVFEGRRGEYLGNSPILVSRHLTVRYSISSKLAEVLQGEINKLHSWAIDDPDLLVRQNEDQYKPGFIQLLLAGNDTKQLVTAKSQLDRALGGIPLTTVDGVKIWDSYFMTEEGALFLESVAEKCKVCARVDKRTNSILLFGPRYAREEASQQLRAKLVSHSRLRHVVRIQKPVFRRLAAGGITILRDLLGKGGIYVDLLDETLTFYGNDEVALRVQKALDLMYSETGSKLRRRSDCVVCFCRPEKALLLACGHHYCKSCFTQYVASAAENRTLPLLCVGDGCKASIPLSLITLHANQPDQEALFYAAFQAYVTSHPDQYRYCPTPDCQYIYRVGPEDAAVQCRLCLSNICTHCHVEQHEGISCADYKASHDESEIQKSFDRWRAANNVKPCPNCAAPIEKIAGCNHMMCSACRTHMCWVCLAGFSKGDEVYDHMRKKHGGIGL</sequence>
<evidence type="ECO:0000259" key="11">
    <source>
        <dbReference type="PROSITE" id="PS50102"/>
    </source>
</evidence>
<dbReference type="Gene3D" id="1.20.120.1750">
    <property type="match status" value="1"/>
</dbReference>
<feature type="region of interest" description="Disordered" evidence="10">
    <location>
        <begin position="1"/>
        <end position="464"/>
    </location>
</feature>
<evidence type="ECO:0000256" key="1">
    <source>
        <dbReference type="ARBA" id="ARBA00001798"/>
    </source>
</evidence>
<dbReference type="Gene3D" id="3.30.70.330">
    <property type="match status" value="1"/>
</dbReference>
<name>A0A8H3C0I8_9AGAM</name>
<dbReference type="GO" id="GO:0061630">
    <property type="term" value="F:ubiquitin protein ligase activity"/>
    <property type="evidence" value="ECO:0007669"/>
    <property type="project" value="UniProtKB-EC"/>
</dbReference>
<keyword evidence="7" id="KW-0833">Ubl conjugation pathway</keyword>
<keyword evidence="6" id="KW-0863">Zinc-finger</keyword>
<feature type="compositionally biased region" description="Basic residues" evidence="10">
    <location>
        <begin position="16"/>
        <end position="27"/>
    </location>
</feature>
<keyword evidence="3" id="KW-0808">Transferase</keyword>
<evidence type="ECO:0000313" key="13">
    <source>
        <dbReference type="EMBL" id="CAE6470784.1"/>
    </source>
</evidence>
<evidence type="ECO:0000256" key="8">
    <source>
        <dbReference type="ARBA" id="ARBA00022833"/>
    </source>
</evidence>
<evidence type="ECO:0000256" key="4">
    <source>
        <dbReference type="ARBA" id="ARBA00022723"/>
    </source>
</evidence>
<feature type="compositionally biased region" description="Polar residues" evidence="10">
    <location>
        <begin position="115"/>
        <end position="127"/>
    </location>
</feature>
<dbReference type="InterPro" id="IPR013087">
    <property type="entry name" value="Znf_C2H2_type"/>
</dbReference>
<dbReference type="EC" id="2.3.2.31" evidence="2"/>
<feature type="domain" description="RRM" evidence="11">
    <location>
        <begin position="493"/>
        <end position="571"/>
    </location>
</feature>
<feature type="compositionally biased region" description="Polar residues" evidence="10">
    <location>
        <begin position="46"/>
        <end position="70"/>
    </location>
</feature>
<dbReference type="InterPro" id="IPR000504">
    <property type="entry name" value="RRM_dom"/>
</dbReference>
<keyword evidence="8" id="KW-0862">Zinc</keyword>
<evidence type="ECO:0000256" key="7">
    <source>
        <dbReference type="ARBA" id="ARBA00022786"/>
    </source>
</evidence>
<keyword evidence="9" id="KW-0694">RNA-binding</keyword>
<feature type="compositionally biased region" description="Polar residues" evidence="10">
    <location>
        <begin position="257"/>
        <end position="269"/>
    </location>
</feature>
<dbReference type="Pfam" id="PF00076">
    <property type="entry name" value="RRM_1"/>
    <property type="match status" value="1"/>
</dbReference>
<dbReference type="InterPro" id="IPR031127">
    <property type="entry name" value="E3_UB_ligase_RBR"/>
</dbReference>
<evidence type="ECO:0000256" key="2">
    <source>
        <dbReference type="ARBA" id="ARBA00012251"/>
    </source>
</evidence>
<keyword evidence="4" id="KW-0479">Metal-binding</keyword>
<dbReference type="CDD" id="cd20335">
    <property type="entry name" value="BRcat_RBR"/>
    <property type="match status" value="1"/>
</dbReference>
<dbReference type="Proteomes" id="UP000663888">
    <property type="component" value="Unassembled WGS sequence"/>
</dbReference>
<dbReference type="PROSITE" id="PS00028">
    <property type="entry name" value="ZINC_FINGER_C2H2_1"/>
    <property type="match status" value="1"/>
</dbReference>
<evidence type="ECO:0000256" key="9">
    <source>
        <dbReference type="PROSITE-ProRule" id="PRU00176"/>
    </source>
</evidence>
<dbReference type="GO" id="GO:0008270">
    <property type="term" value="F:zinc ion binding"/>
    <property type="evidence" value="ECO:0007669"/>
    <property type="project" value="UniProtKB-KW"/>
</dbReference>
<keyword evidence="5" id="KW-0677">Repeat</keyword>
<dbReference type="GO" id="GO:0003723">
    <property type="term" value="F:RNA binding"/>
    <property type="evidence" value="ECO:0007669"/>
    <property type="project" value="UniProtKB-UniRule"/>
</dbReference>
<gene>
    <name evidence="13" type="ORF">RDB_LOCUS106940</name>
</gene>
<dbReference type="Pfam" id="PF01485">
    <property type="entry name" value="IBR"/>
    <property type="match status" value="1"/>
</dbReference>
<feature type="compositionally biased region" description="Pro residues" evidence="10">
    <location>
        <begin position="420"/>
        <end position="429"/>
    </location>
</feature>
<dbReference type="InterPro" id="IPR044066">
    <property type="entry name" value="TRIAD_supradom"/>
</dbReference>
<dbReference type="PANTHER" id="PTHR11685">
    <property type="entry name" value="RBR FAMILY RING FINGER AND IBR DOMAIN-CONTAINING"/>
    <property type="match status" value="1"/>
</dbReference>
<accession>A0A8H3C0I8</accession>
<feature type="compositionally biased region" description="Low complexity" evidence="10">
    <location>
        <begin position="184"/>
        <end position="198"/>
    </location>
</feature>
<dbReference type="AlphaFoldDB" id="A0A8H3C0I8"/>
<dbReference type="PROSITE" id="PS51873">
    <property type="entry name" value="TRIAD"/>
    <property type="match status" value="1"/>
</dbReference>
<comment type="caution">
    <text evidence="13">The sequence shown here is derived from an EMBL/GenBank/DDBJ whole genome shotgun (WGS) entry which is preliminary data.</text>
</comment>
<evidence type="ECO:0000256" key="5">
    <source>
        <dbReference type="ARBA" id="ARBA00022737"/>
    </source>
</evidence>
<feature type="compositionally biased region" description="Basic residues" evidence="10">
    <location>
        <begin position="151"/>
        <end position="160"/>
    </location>
</feature>
<evidence type="ECO:0000259" key="12">
    <source>
        <dbReference type="PROSITE" id="PS51873"/>
    </source>
</evidence>
<feature type="compositionally biased region" description="Basic and acidic residues" evidence="10">
    <location>
        <begin position="304"/>
        <end position="314"/>
    </location>
</feature>
<dbReference type="SMART" id="SM00647">
    <property type="entry name" value="IBR"/>
    <property type="match status" value="2"/>
</dbReference>
<evidence type="ECO:0000313" key="14">
    <source>
        <dbReference type="Proteomes" id="UP000663888"/>
    </source>
</evidence>
<evidence type="ECO:0000256" key="10">
    <source>
        <dbReference type="SAM" id="MobiDB-lite"/>
    </source>
</evidence>
<organism evidence="13 14">
    <name type="scientific">Rhizoctonia solani</name>
    <dbReference type="NCBI Taxonomy" id="456999"/>
    <lineage>
        <taxon>Eukaryota</taxon>
        <taxon>Fungi</taxon>
        <taxon>Dikarya</taxon>
        <taxon>Basidiomycota</taxon>
        <taxon>Agaricomycotina</taxon>
        <taxon>Agaricomycetes</taxon>
        <taxon>Cantharellales</taxon>
        <taxon>Ceratobasidiaceae</taxon>
        <taxon>Rhizoctonia</taxon>
    </lineage>
</organism>
<dbReference type="Pfam" id="PF22191">
    <property type="entry name" value="IBR_1"/>
    <property type="match status" value="1"/>
</dbReference>
<feature type="compositionally biased region" description="Low complexity" evidence="10">
    <location>
        <begin position="440"/>
        <end position="452"/>
    </location>
</feature>